<evidence type="ECO:0000313" key="1">
    <source>
        <dbReference type="EMBL" id="SVC11260.1"/>
    </source>
</evidence>
<gene>
    <name evidence="1" type="ORF">METZ01_LOCUS264114</name>
</gene>
<sequence>VRNRLNLFIGDPKASGGLAVLRKDELAGLGVAGTHDAQFPDLAIELTDTFIGEHTEHTEVSGGMIKYIGYQRKDCPPVARGAGGCAWFGYRVLSVEKRGIVFFYVVGGIL</sequence>
<feature type="non-terminal residue" evidence="1">
    <location>
        <position position="1"/>
    </location>
</feature>
<organism evidence="1">
    <name type="scientific">marine metagenome</name>
    <dbReference type="NCBI Taxonomy" id="408172"/>
    <lineage>
        <taxon>unclassified sequences</taxon>
        <taxon>metagenomes</taxon>
        <taxon>ecological metagenomes</taxon>
    </lineage>
</organism>
<proteinExistence type="predicted"/>
<dbReference type="EMBL" id="UINC01074255">
    <property type="protein sequence ID" value="SVC11260.1"/>
    <property type="molecule type" value="Genomic_DNA"/>
</dbReference>
<accession>A0A382JGL0</accession>
<dbReference type="AlphaFoldDB" id="A0A382JGL0"/>
<name>A0A382JGL0_9ZZZZ</name>
<reference evidence="1" key="1">
    <citation type="submission" date="2018-05" db="EMBL/GenBank/DDBJ databases">
        <authorList>
            <person name="Lanie J.A."/>
            <person name="Ng W.-L."/>
            <person name="Kazmierczak K.M."/>
            <person name="Andrzejewski T.M."/>
            <person name="Davidsen T.M."/>
            <person name="Wayne K.J."/>
            <person name="Tettelin H."/>
            <person name="Glass J.I."/>
            <person name="Rusch D."/>
            <person name="Podicherti R."/>
            <person name="Tsui H.-C.T."/>
            <person name="Winkler M.E."/>
        </authorList>
    </citation>
    <scope>NUCLEOTIDE SEQUENCE</scope>
</reference>
<protein>
    <submittedName>
        <fullName evidence="1">Uncharacterized protein</fullName>
    </submittedName>
</protein>